<evidence type="ECO:0000256" key="2">
    <source>
        <dbReference type="ARBA" id="ARBA00022729"/>
    </source>
</evidence>
<keyword evidence="3" id="KW-0274">FAD</keyword>
<accession>A0A5B7E7J4</accession>
<proteinExistence type="predicted"/>
<evidence type="ECO:0000313" key="6">
    <source>
        <dbReference type="EMBL" id="MPC30012.1"/>
    </source>
</evidence>
<keyword evidence="2" id="KW-0732">Signal</keyword>
<keyword evidence="4" id="KW-0521">NADP</keyword>
<evidence type="ECO:0000256" key="1">
    <source>
        <dbReference type="ARBA" id="ARBA00022630"/>
    </source>
</evidence>
<keyword evidence="7" id="KW-1185">Reference proteome</keyword>
<evidence type="ECO:0000256" key="3">
    <source>
        <dbReference type="ARBA" id="ARBA00022827"/>
    </source>
</evidence>
<evidence type="ECO:0000256" key="5">
    <source>
        <dbReference type="ARBA" id="ARBA00023027"/>
    </source>
</evidence>
<keyword evidence="5" id="KW-0520">NAD</keyword>
<comment type="caution">
    <text evidence="6">The sequence shown here is derived from an EMBL/GenBank/DDBJ whole genome shotgun (WGS) entry which is preliminary data.</text>
</comment>
<dbReference type="InterPro" id="IPR052206">
    <property type="entry name" value="Retinol_saturase"/>
</dbReference>
<organism evidence="6 7">
    <name type="scientific">Portunus trituberculatus</name>
    <name type="common">Swimming crab</name>
    <name type="synonym">Neptunus trituberculatus</name>
    <dbReference type="NCBI Taxonomy" id="210409"/>
    <lineage>
        <taxon>Eukaryota</taxon>
        <taxon>Metazoa</taxon>
        <taxon>Ecdysozoa</taxon>
        <taxon>Arthropoda</taxon>
        <taxon>Crustacea</taxon>
        <taxon>Multicrustacea</taxon>
        <taxon>Malacostraca</taxon>
        <taxon>Eumalacostraca</taxon>
        <taxon>Eucarida</taxon>
        <taxon>Decapoda</taxon>
        <taxon>Pleocyemata</taxon>
        <taxon>Brachyura</taxon>
        <taxon>Eubrachyura</taxon>
        <taxon>Portunoidea</taxon>
        <taxon>Portunidae</taxon>
        <taxon>Portuninae</taxon>
        <taxon>Portunus</taxon>
    </lineage>
</organism>
<gene>
    <name evidence="6" type="primary">retsat_0</name>
    <name evidence="6" type="ORF">E2C01_023265</name>
</gene>
<keyword evidence="1" id="KW-0285">Flavoprotein</keyword>
<evidence type="ECO:0000313" key="7">
    <source>
        <dbReference type="Proteomes" id="UP000324222"/>
    </source>
</evidence>
<dbReference type="AlphaFoldDB" id="A0A5B7E7J4"/>
<sequence length="197" mass="22413">MTPEPSKIELLAKLTLDYLKMSREEGLDVDVPLLFISFPSTKDPEWKKKYPGKTTMAIVTLMPYDWVSEWNNNRVKKRGDEYESIKKTFGHKAVEQACRLFPSIRDHIDYVSVGTPVSNNYYLGAPRGEIYGLDHTRERFSLWNNAILRAKTDIPGLVMRTTIRYTGITSNTASKRYSGGCEKGDDGALYTTKFAVV</sequence>
<dbReference type="EMBL" id="VSRR010002175">
    <property type="protein sequence ID" value="MPC30012.1"/>
    <property type="molecule type" value="Genomic_DNA"/>
</dbReference>
<name>A0A5B7E7J4_PORTR</name>
<evidence type="ECO:0000256" key="4">
    <source>
        <dbReference type="ARBA" id="ARBA00022857"/>
    </source>
</evidence>
<dbReference type="PANTHER" id="PTHR46091">
    <property type="entry name" value="BLR7054 PROTEIN"/>
    <property type="match status" value="1"/>
</dbReference>
<dbReference type="PANTHER" id="PTHR46091:SF3">
    <property type="entry name" value="AMINE OXIDASE DOMAIN-CONTAINING PROTEIN"/>
    <property type="match status" value="1"/>
</dbReference>
<protein>
    <submittedName>
        <fullName evidence="6">Putative all-trans-retinol 13,14-reductase</fullName>
    </submittedName>
</protein>
<reference evidence="6 7" key="1">
    <citation type="submission" date="2019-05" db="EMBL/GenBank/DDBJ databases">
        <title>Another draft genome of Portunus trituberculatus and its Hox gene families provides insights of decapod evolution.</title>
        <authorList>
            <person name="Jeong J.-H."/>
            <person name="Song I."/>
            <person name="Kim S."/>
            <person name="Choi T."/>
            <person name="Kim D."/>
            <person name="Ryu S."/>
            <person name="Kim W."/>
        </authorList>
    </citation>
    <scope>NUCLEOTIDE SEQUENCE [LARGE SCALE GENOMIC DNA]</scope>
    <source>
        <tissue evidence="6">Muscle</tissue>
    </source>
</reference>
<dbReference type="Proteomes" id="UP000324222">
    <property type="component" value="Unassembled WGS sequence"/>
</dbReference>